<evidence type="ECO:0000256" key="1">
    <source>
        <dbReference type="SAM" id="Phobius"/>
    </source>
</evidence>
<evidence type="ECO:0000313" key="2">
    <source>
        <dbReference type="EMBL" id="MBB6512086.1"/>
    </source>
</evidence>
<gene>
    <name evidence="2" type="ORF">GGQ92_000867</name>
</gene>
<organism evidence="2 3">
    <name type="scientific">Gracilibacillus halotolerans</name>
    <dbReference type="NCBI Taxonomy" id="74386"/>
    <lineage>
        <taxon>Bacteria</taxon>
        <taxon>Bacillati</taxon>
        <taxon>Bacillota</taxon>
        <taxon>Bacilli</taxon>
        <taxon>Bacillales</taxon>
        <taxon>Bacillaceae</taxon>
        <taxon>Gracilibacillus</taxon>
    </lineage>
</organism>
<accession>A0A841RKT5</accession>
<dbReference type="InterPro" id="IPR021359">
    <property type="entry name" value="DUF2812"/>
</dbReference>
<protein>
    <recommendedName>
        <fullName evidence="4">DUF2812 domain-containing protein</fullName>
    </recommendedName>
</protein>
<sequence length="178" mass="21312">MTKKIRRSMFKHMFLDFEKEEEWLNAMSKDGYALRNFENGYYVFETCEPGEYTFQISLFQQDDKDNEDMFLQSMKKDKATFVTSIHNWYYFRKKSSLGDFSINTDLEAKSRYYKKISFVWYSLAVICLLFAIIDFVVVTTMNIADQDYLFNLFFLILGLIFLLIAYSLTKKVKRLKSK</sequence>
<dbReference type="Proteomes" id="UP000572212">
    <property type="component" value="Unassembled WGS sequence"/>
</dbReference>
<feature type="transmembrane region" description="Helical" evidence="1">
    <location>
        <begin position="148"/>
        <end position="168"/>
    </location>
</feature>
<keyword evidence="3" id="KW-1185">Reference proteome</keyword>
<name>A0A841RKT5_9BACI</name>
<dbReference type="Pfam" id="PF11193">
    <property type="entry name" value="DUF2812"/>
    <property type="match status" value="1"/>
</dbReference>
<reference evidence="2 3" key="1">
    <citation type="submission" date="2020-08" db="EMBL/GenBank/DDBJ databases">
        <title>Genomic Encyclopedia of Type Strains, Phase IV (KMG-IV): sequencing the most valuable type-strain genomes for metagenomic binning, comparative biology and taxonomic classification.</title>
        <authorList>
            <person name="Goeker M."/>
        </authorList>
    </citation>
    <scope>NUCLEOTIDE SEQUENCE [LARGE SCALE GENOMIC DNA]</scope>
    <source>
        <strain evidence="2 3">DSM 11805</strain>
    </source>
</reference>
<evidence type="ECO:0008006" key="4">
    <source>
        <dbReference type="Google" id="ProtNLM"/>
    </source>
</evidence>
<comment type="caution">
    <text evidence="2">The sequence shown here is derived from an EMBL/GenBank/DDBJ whole genome shotgun (WGS) entry which is preliminary data.</text>
</comment>
<keyword evidence="1" id="KW-1133">Transmembrane helix</keyword>
<dbReference type="AlphaFoldDB" id="A0A841RKT5"/>
<keyword evidence="1" id="KW-0812">Transmembrane</keyword>
<dbReference type="EMBL" id="JACHON010000002">
    <property type="protein sequence ID" value="MBB6512086.1"/>
    <property type="molecule type" value="Genomic_DNA"/>
</dbReference>
<feature type="transmembrane region" description="Helical" evidence="1">
    <location>
        <begin position="118"/>
        <end position="142"/>
    </location>
</feature>
<keyword evidence="1" id="KW-0472">Membrane</keyword>
<evidence type="ECO:0000313" key="3">
    <source>
        <dbReference type="Proteomes" id="UP000572212"/>
    </source>
</evidence>
<dbReference type="RefSeq" id="WP_184244967.1">
    <property type="nucleotide sequence ID" value="NZ_BAAACU010000002.1"/>
</dbReference>
<proteinExistence type="predicted"/>